<sequence length="553" mass="61262">MDAVVYRLRAKLQNHPDNHVLQQALSACTALGDDLGGMGMRNVGRALDSLREEGLWDADDQGVWEDLQKTVTQEQSTSGSSTNPPAGSALHERVETLVHRAFWDEALESLSNPSPPVQLARLKRLYEDLHIALTPLLPSGHPILFALSAPLSPTSSPLRSTTMHLREVLGTLKQRCAPARDPQIDALFSVLDASRDDTLPNAIVDVIRSLMKIADEMKDDLSQFVLGSMDERQLRDVITKQAATSERELVLQLWEEKAVKASWKQWLDEVHSPTHHSAHSQFLQRLVRAVATNQSVSCNLPAVSVIVSPSGALQFHPSPSDETPLPPNSLPPPLLFITPTLFYIQNYLQALVITAALRSLVRIPTTPAKRKADDEDNQDMSEDGFLSRIWTLLKGDIDGEDTGLKLINLADEVVRISRMYGGTLDDAQPDTKESQLREAVDRTLKPTDPVFLLLQKRLVDAITAHLLAHTPPPVPDNAPREMHTGRGAKKAKLVLSAEDAAYQHLRLEFAQESLSVKGFEHLVLSGAVSDLVLMLRKCMAWTEFVWQDLFEAV</sequence>
<evidence type="ECO:0000313" key="3">
    <source>
        <dbReference type="Proteomes" id="UP000053257"/>
    </source>
</evidence>
<dbReference type="EMBL" id="KN840445">
    <property type="protein sequence ID" value="KIP11527.1"/>
    <property type="molecule type" value="Genomic_DNA"/>
</dbReference>
<proteinExistence type="inferred from homology"/>
<accession>A0A0C3SD57</accession>
<dbReference type="PANTHER" id="PTHR12832:SF11">
    <property type="entry name" value="LD23868P"/>
    <property type="match status" value="1"/>
</dbReference>
<comment type="similarity">
    <text evidence="1">Belongs to the TCP11 family.</text>
</comment>
<name>A0A0C3SD57_PHLG1</name>
<reference evidence="2 3" key="1">
    <citation type="journal article" date="2014" name="PLoS Genet.">
        <title>Analysis of the Phlebiopsis gigantea genome, transcriptome and secretome provides insight into its pioneer colonization strategies of wood.</title>
        <authorList>
            <person name="Hori C."/>
            <person name="Ishida T."/>
            <person name="Igarashi K."/>
            <person name="Samejima M."/>
            <person name="Suzuki H."/>
            <person name="Master E."/>
            <person name="Ferreira P."/>
            <person name="Ruiz-Duenas F.J."/>
            <person name="Held B."/>
            <person name="Canessa P."/>
            <person name="Larrondo L.F."/>
            <person name="Schmoll M."/>
            <person name="Druzhinina I.S."/>
            <person name="Kubicek C.P."/>
            <person name="Gaskell J.A."/>
            <person name="Kersten P."/>
            <person name="St John F."/>
            <person name="Glasner J."/>
            <person name="Sabat G."/>
            <person name="Splinter BonDurant S."/>
            <person name="Syed K."/>
            <person name="Yadav J."/>
            <person name="Mgbeahuruike A.C."/>
            <person name="Kovalchuk A."/>
            <person name="Asiegbu F.O."/>
            <person name="Lackner G."/>
            <person name="Hoffmeister D."/>
            <person name="Rencoret J."/>
            <person name="Gutierrez A."/>
            <person name="Sun H."/>
            <person name="Lindquist E."/>
            <person name="Barry K."/>
            <person name="Riley R."/>
            <person name="Grigoriev I.V."/>
            <person name="Henrissat B."/>
            <person name="Kues U."/>
            <person name="Berka R.M."/>
            <person name="Martinez A.T."/>
            <person name="Covert S.F."/>
            <person name="Blanchette R.A."/>
            <person name="Cullen D."/>
        </authorList>
    </citation>
    <scope>NUCLEOTIDE SEQUENCE [LARGE SCALE GENOMIC DNA]</scope>
    <source>
        <strain evidence="2 3">11061_1 CR5-6</strain>
    </source>
</reference>
<dbReference type="Proteomes" id="UP000053257">
    <property type="component" value="Unassembled WGS sequence"/>
</dbReference>
<dbReference type="InterPro" id="IPR008862">
    <property type="entry name" value="Tcp11"/>
</dbReference>
<dbReference type="PANTHER" id="PTHR12832">
    <property type="entry name" value="TESTIS-SPECIFIC PROTEIN PBS13 T-COMPLEX 11"/>
    <property type="match status" value="1"/>
</dbReference>
<evidence type="ECO:0000313" key="2">
    <source>
        <dbReference type="EMBL" id="KIP11527.1"/>
    </source>
</evidence>
<dbReference type="OrthoDB" id="276323at2759"/>
<evidence type="ECO:0000256" key="1">
    <source>
        <dbReference type="ARBA" id="ARBA00010954"/>
    </source>
</evidence>
<gene>
    <name evidence="2" type="ORF">PHLGIDRAFT_21508</name>
</gene>
<dbReference type="GO" id="GO:0007165">
    <property type="term" value="P:signal transduction"/>
    <property type="evidence" value="ECO:0007669"/>
    <property type="project" value="TreeGrafter"/>
</dbReference>
<keyword evidence="3" id="KW-1185">Reference proteome</keyword>
<organism evidence="2 3">
    <name type="scientific">Phlebiopsis gigantea (strain 11061_1 CR5-6)</name>
    <name type="common">White-rot fungus</name>
    <name type="synonym">Peniophora gigantea</name>
    <dbReference type="NCBI Taxonomy" id="745531"/>
    <lineage>
        <taxon>Eukaryota</taxon>
        <taxon>Fungi</taxon>
        <taxon>Dikarya</taxon>
        <taxon>Basidiomycota</taxon>
        <taxon>Agaricomycotina</taxon>
        <taxon>Agaricomycetes</taxon>
        <taxon>Polyporales</taxon>
        <taxon>Phanerochaetaceae</taxon>
        <taxon>Phlebiopsis</taxon>
    </lineage>
</organism>
<dbReference type="HOGENOM" id="CLU_011749_0_0_1"/>
<dbReference type="Pfam" id="PF05794">
    <property type="entry name" value="Tcp11"/>
    <property type="match status" value="1"/>
</dbReference>
<dbReference type="AlphaFoldDB" id="A0A0C3SD57"/>
<dbReference type="PROSITE" id="PS51257">
    <property type="entry name" value="PROKAR_LIPOPROTEIN"/>
    <property type="match status" value="1"/>
</dbReference>
<protein>
    <submittedName>
        <fullName evidence="2">Uncharacterized protein</fullName>
    </submittedName>
</protein>